<dbReference type="AlphaFoldDB" id="A0A3L9Y0X7"/>
<protein>
    <submittedName>
        <fullName evidence="1">Uncharacterized protein</fullName>
    </submittedName>
</protein>
<accession>A0A3L9Y0X7</accession>
<evidence type="ECO:0000313" key="2">
    <source>
        <dbReference type="Proteomes" id="UP000281343"/>
    </source>
</evidence>
<sequence>MGSQVVLLMATDSRPDNDEREFLLCVSSGQTPTADLPNLLAVLVPMVDGCGVIAKSRDPSVIDDVDAVFMSRAP</sequence>
<dbReference type="Proteomes" id="UP000281343">
    <property type="component" value="Unassembled WGS sequence"/>
</dbReference>
<dbReference type="EMBL" id="RCNT01000004">
    <property type="protein sequence ID" value="RMA42494.1"/>
    <property type="molecule type" value="Genomic_DNA"/>
</dbReference>
<proteinExistence type="predicted"/>
<reference evidence="1 2" key="1">
    <citation type="submission" date="2018-10" db="EMBL/GenBank/DDBJ databases">
        <authorList>
            <person name="Jung H.S."/>
            <person name="Jeon C.O."/>
        </authorList>
    </citation>
    <scope>NUCLEOTIDE SEQUENCE [LARGE SCALE GENOMIC DNA]</scope>
    <source>
        <strain evidence="1 2">MA-7-27</strain>
    </source>
</reference>
<comment type="caution">
    <text evidence="1">The sequence shown here is derived from an EMBL/GenBank/DDBJ whole genome shotgun (WGS) entry which is preliminary data.</text>
</comment>
<gene>
    <name evidence="1" type="ORF">D9R08_10420</name>
</gene>
<evidence type="ECO:0000313" key="1">
    <source>
        <dbReference type="EMBL" id="RMA42494.1"/>
    </source>
</evidence>
<keyword evidence="2" id="KW-1185">Reference proteome</keyword>
<organism evidence="1 2">
    <name type="scientific">Rhodophyticola porphyridii</name>
    <dbReference type="NCBI Taxonomy" id="1852017"/>
    <lineage>
        <taxon>Bacteria</taxon>
        <taxon>Pseudomonadati</taxon>
        <taxon>Pseudomonadota</taxon>
        <taxon>Alphaproteobacteria</taxon>
        <taxon>Rhodobacterales</taxon>
        <taxon>Roseobacteraceae</taxon>
        <taxon>Rhodophyticola</taxon>
    </lineage>
</organism>
<name>A0A3L9Y0X7_9RHOB</name>